<reference evidence="4" key="1">
    <citation type="submission" date="2022-11" db="UniProtKB">
        <authorList>
            <consortium name="WormBaseParasite"/>
        </authorList>
    </citation>
    <scope>IDENTIFICATION</scope>
</reference>
<organism evidence="3 4">
    <name type="scientific">Meloidogyne incognita</name>
    <name type="common">Southern root-knot nematode worm</name>
    <name type="synonym">Oxyuris incognita</name>
    <dbReference type="NCBI Taxonomy" id="6306"/>
    <lineage>
        <taxon>Eukaryota</taxon>
        <taxon>Metazoa</taxon>
        <taxon>Ecdysozoa</taxon>
        <taxon>Nematoda</taxon>
        <taxon>Chromadorea</taxon>
        <taxon>Rhabditida</taxon>
        <taxon>Tylenchina</taxon>
        <taxon>Tylenchomorpha</taxon>
        <taxon>Tylenchoidea</taxon>
        <taxon>Meloidogynidae</taxon>
        <taxon>Meloidogyninae</taxon>
        <taxon>Meloidogyne</taxon>
        <taxon>Meloidogyne incognita group</taxon>
    </lineage>
</organism>
<feature type="compositionally biased region" description="Basic and acidic residues" evidence="1">
    <location>
        <begin position="272"/>
        <end position="282"/>
    </location>
</feature>
<protein>
    <submittedName>
        <fullName evidence="4">Uncharacterized protein</fullName>
    </submittedName>
</protein>
<evidence type="ECO:0000313" key="4">
    <source>
        <dbReference type="WBParaSite" id="Minc3s00022g01384"/>
    </source>
</evidence>
<feature type="region of interest" description="Disordered" evidence="1">
    <location>
        <begin position="267"/>
        <end position="288"/>
    </location>
</feature>
<feature type="chain" id="PRO_5037435202" evidence="2">
    <location>
        <begin position="16"/>
        <end position="596"/>
    </location>
</feature>
<name>A0A914KJ29_MELIC</name>
<feature type="signal peptide" evidence="2">
    <location>
        <begin position="1"/>
        <end position="15"/>
    </location>
</feature>
<proteinExistence type="predicted"/>
<feature type="compositionally biased region" description="Basic and acidic residues" evidence="1">
    <location>
        <begin position="193"/>
        <end position="208"/>
    </location>
</feature>
<keyword evidence="3" id="KW-1185">Reference proteome</keyword>
<evidence type="ECO:0000256" key="2">
    <source>
        <dbReference type="SAM" id="SignalP"/>
    </source>
</evidence>
<dbReference type="WBParaSite" id="Minc3s00022g01384">
    <property type="protein sequence ID" value="Minc3s00022g01384"/>
    <property type="gene ID" value="Minc3s00022g01384"/>
</dbReference>
<dbReference type="Proteomes" id="UP000887563">
    <property type="component" value="Unplaced"/>
</dbReference>
<keyword evidence="2" id="KW-0732">Signal</keyword>
<evidence type="ECO:0000313" key="3">
    <source>
        <dbReference type="Proteomes" id="UP000887563"/>
    </source>
</evidence>
<feature type="compositionally biased region" description="Low complexity" evidence="1">
    <location>
        <begin position="209"/>
        <end position="219"/>
    </location>
</feature>
<evidence type="ECO:0000256" key="1">
    <source>
        <dbReference type="SAM" id="MobiDB-lite"/>
    </source>
</evidence>
<sequence length="596" mass="68289">MIILVFLLLVTNMLAKEFERFRFGKGNILMDEAQLQLAEETDYSKDFEEDLRGNVEHGDIYDEHLAQLPEFEVHKLGKNLGWTQLPIITRRKALWSTPLPRTRPFSHSWAWLYTKPPTAATQRQKQTTTISPEVNNKIEKSVINDKNVERKEERREKIREETIKTTTPREKLNETNLNTKSLDTTKRTINKEREQQINKTRTEKEKTQETTQTTTTFSTNKTTTINREEQKQINIKTTQLEKEKTEETTKTTTRATTITTFSLNKTPTKTTQTEKEKTEETTKTTTKATTFSPNKLVIEKEEKEHLIERLRKLLKNANLKGVFPSENNKVVVEVRSNVIAIEPAVDSKNADPSKAGGGFAWPRSWENNEADDRLAIRSWASQFYALSNEITSVLIGSFFEKLCMFELIWFFCREHSRQPDHQLVLPFQNNSDEGEELISTPKQLPNILQSSIQVTTTIKIPTTIKTTTKVPTTARKKGVVKPTFFNSGTHRHTGPTFNCRVLDAAVDGIPSENNDQTCPLDFPGIASDKSCKCTYEVSGRDEEGCATGFIYTCLRTVKSSNNDLKISYRVILFHQASNPCPQQEQIERVNHYTTCH</sequence>
<feature type="region of interest" description="Disordered" evidence="1">
    <location>
        <begin position="193"/>
        <end position="219"/>
    </location>
</feature>
<dbReference type="AlphaFoldDB" id="A0A914KJ29"/>
<accession>A0A914KJ29</accession>